<comment type="caution">
    <text evidence="6">The sequence shown here is derived from an EMBL/GenBank/DDBJ whole genome shotgun (WGS) entry which is preliminary data.</text>
</comment>
<keyword evidence="7" id="KW-1185">Reference proteome</keyword>
<dbReference type="PROSITE" id="PS00893">
    <property type="entry name" value="NUDIX_BOX"/>
    <property type="match status" value="1"/>
</dbReference>
<dbReference type="PANTHER" id="PTHR43046:SF12">
    <property type="entry name" value="GDP-MANNOSE MANNOSYL HYDROLASE"/>
    <property type="match status" value="1"/>
</dbReference>
<organism evidence="6 7">
    <name type="scientific">Paenibacillus ehimensis</name>
    <dbReference type="NCBI Taxonomy" id="79264"/>
    <lineage>
        <taxon>Bacteria</taxon>
        <taxon>Bacillati</taxon>
        <taxon>Bacillota</taxon>
        <taxon>Bacilli</taxon>
        <taxon>Bacillales</taxon>
        <taxon>Paenibacillaceae</taxon>
        <taxon>Paenibacillus</taxon>
    </lineage>
</organism>
<name>A0ABT8V7J8_9BACL</name>
<dbReference type="InterPro" id="IPR015797">
    <property type="entry name" value="NUDIX_hydrolase-like_dom_sf"/>
</dbReference>
<feature type="domain" description="Nudix hydrolase" evidence="5">
    <location>
        <begin position="1"/>
        <end position="133"/>
    </location>
</feature>
<dbReference type="PANTHER" id="PTHR43046">
    <property type="entry name" value="GDP-MANNOSE MANNOSYL HYDROLASE"/>
    <property type="match status" value="1"/>
</dbReference>
<dbReference type="InterPro" id="IPR020476">
    <property type="entry name" value="Nudix_hydrolase"/>
</dbReference>
<dbReference type="PRINTS" id="PR00502">
    <property type="entry name" value="NUDIXFAMILY"/>
</dbReference>
<evidence type="ECO:0000313" key="7">
    <source>
        <dbReference type="Proteomes" id="UP001168883"/>
    </source>
</evidence>
<comment type="cofactor">
    <cofactor evidence="1">
        <name>Mg(2+)</name>
        <dbReference type="ChEBI" id="CHEBI:18420"/>
    </cofactor>
</comment>
<evidence type="ECO:0000313" key="6">
    <source>
        <dbReference type="EMBL" id="MDO3677413.1"/>
    </source>
</evidence>
<evidence type="ECO:0000259" key="5">
    <source>
        <dbReference type="PROSITE" id="PS51462"/>
    </source>
</evidence>
<keyword evidence="2 4" id="KW-0378">Hydrolase</keyword>
<comment type="similarity">
    <text evidence="4">Belongs to the Nudix hydrolase family.</text>
</comment>
<dbReference type="InterPro" id="IPR020084">
    <property type="entry name" value="NUDIX_hydrolase_CS"/>
</dbReference>
<reference evidence="6" key="1">
    <citation type="submission" date="2023-07" db="EMBL/GenBank/DDBJ databases">
        <authorList>
            <person name="Aktuganov G."/>
            <person name="Boyko T."/>
            <person name="Delegan Y."/>
            <person name="Galimzianova N."/>
            <person name="Gilvanova E."/>
            <person name="Korobov V."/>
            <person name="Kuzmina L."/>
            <person name="Melentiev A."/>
            <person name="Milman P."/>
            <person name="Ryabova A."/>
            <person name="Stupak E."/>
            <person name="Yasakov T."/>
            <person name="Zharikova N."/>
            <person name="Zhurenko E."/>
        </authorList>
    </citation>
    <scope>NUCLEOTIDE SEQUENCE</scope>
    <source>
        <strain evidence="6">IB-739</strain>
    </source>
</reference>
<dbReference type="GO" id="GO:0016787">
    <property type="term" value="F:hydrolase activity"/>
    <property type="evidence" value="ECO:0007669"/>
    <property type="project" value="UniProtKB-KW"/>
</dbReference>
<dbReference type="Pfam" id="PF00293">
    <property type="entry name" value="NUDIX"/>
    <property type="match status" value="1"/>
</dbReference>
<dbReference type="CDD" id="cd02883">
    <property type="entry name" value="NUDIX_Hydrolase"/>
    <property type="match status" value="1"/>
</dbReference>
<evidence type="ECO:0000256" key="1">
    <source>
        <dbReference type="ARBA" id="ARBA00001946"/>
    </source>
</evidence>
<sequence length="144" mass="15748">MKRVNVASAVITDDDGNLLIVHNKKGESTYWSLPGGAVEEGETLEQAVLREVKEETGYDVAVTGLSSLREVLFTERGHHALVITFFAKVIGGEMGILDPDQDILEVRWADLQTARELMPALMEQLKITSAASPSPAFYAFEGQV</sequence>
<gene>
    <name evidence="6" type="ORF">Q3C12_10420</name>
</gene>
<accession>A0ABT8V7J8</accession>
<dbReference type="SUPFAM" id="SSF55811">
    <property type="entry name" value="Nudix"/>
    <property type="match status" value="1"/>
</dbReference>
<dbReference type="Proteomes" id="UP001168883">
    <property type="component" value="Unassembled WGS sequence"/>
</dbReference>
<protein>
    <submittedName>
        <fullName evidence="6">NUDIX hydrolase</fullName>
        <ecNumber evidence="6">3.6.-.-</ecNumber>
    </submittedName>
</protein>
<evidence type="ECO:0000256" key="4">
    <source>
        <dbReference type="RuleBase" id="RU003476"/>
    </source>
</evidence>
<dbReference type="RefSeq" id="WP_025844969.1">
    <property type="nucleotide sequence ID" value="NZ_JARLKN010000016.1"/>
</dbReference>
<evidence type="ECO:0000256" key="3">
    <source>
        <dbReference type="ARBA" id="ARBA00022842"/>
    </source>
</evidence>
<dbReference type="InterPro" id="IPR000086">
    <property type="entry name" value="NUDIX_hydrolase_dom"/>
</dbReference>
<dbReference type="PROSITE" id="PS51462">
    <property type="entry name" value="NUDIX"/>
    <property type="match status" value="1"/>
</dbReference>
<keyword evidence="3" id="KW-0460">Magnesium</keyword>
<proteinExistence type="inferred from homology"/>
<evidence type="ECO:0000256" key="2">
    <source>
        <dbReference type="ARBA" id="ARBA00022801"/>
    </source>
</evidence>
<dbReference type="EC" id="3.6.-.-" evidence="6"/>
<dbReference type="Gene3D" id="3.90.79.10">
    <property type="entry name" value="Nucleoside Triphosphate Pyrophosphohydrolase"/>
    <property type="match status" value="1"/>
</dbReference>
<dbReference type="EMBL" id="JAUMKJ010000010">
    <property type="protein sequence ID" value="MDO3677413.1"/>
    <property type="molecule type" value="Genomic_DNA"/>
</dbReference>